<dbReference type="Pfam" id="PF01266">
    <property type="entry name" value="DAO"/>
    <property type="match status" value="1"/>
</dbReference>
<name>A0A6S6QV93_9HYPH</name>
<dbReference type="Gene3D" id="3.30.9.10">
    <property type="entry name" value="D-Amino Acid Oxidase, subunit A, domain 2"/>
    <property type="match status" value="1"/>
</dbReference>
<dbReference type="GO" id="GO:0005737">
    <property type="term" value="C:cytoplasm"/>
    <property type="evidence" value="ECO:0007669"/>
    <property type="project" value="TreeGrafter"/>
</dbReference>
<organism evidence="3 4">
    <name type="scientific">Terrihabitans soli</name>
    <dbReference type="NCBI Taxonomy" id="708113"/>
    <lineage>
        <taxon>Bacteria</taxon>
        <taxon>Pseudomonadati</taxon>
        <taxon>Pseudomonadota</taxon>
        <taxon>Alphaproteobacteria</taxon>
        <taxon>Hyphomicrobiales</taxon>
        <taxon>Terrihabitans</taxon>
    </lineage>
</organism>
<evidence type="ECO:0000313" key="4">
    <source>
        <dbReference type="Proteomes" id="UP000515317"/>
    </source>
</evidence>
<reference evidence="3 4" key="1">
    <citation type="submission" date="2020-08" db="EMBL/GenBank/DDBJ databases">
        <title>Genome sequence of Rhizobiales bacterium strain IZ6.</title>
        <authorList>
            <person name="Nakai R."/>
            <person name="Naganuma T."/>
        </authorList>
    </citation>
    <scope>NUCLEOTIDE SEQUENCE [LARGE SCALE GENOMIC DNA]</scope>
    <source>
        <strain evidence="3 4">IZ6</strain>
    </source>
</reference>
<dbReference type="EMBL" id="AP023361">
    <property type="protein sequence ID" value="BCJ91847.1"/>
    <property type="molecule type" value="Genomic_DNA"/>
</dbReference>
<dbReference type="PANTHER" id="PTHR13847">
    <property type="entry name" value="SARCOSINE DEHYDROGENASE-RELATED"/>
    <property type="match status" value="1"/>
</dbReference>
<dbReference type="Proteomes" id="UP000515317">
    <property type="component" value="Chromosome"/>
</dbReference>
<keyword evidence="1" id="KW-0560">Oxidoreductase</keyword>
<dbReference type="KEGG" id="tso:IZ6_25820"/>
<dbReference type="InterPro" id="IPR006076">
    <property type="entry name" value="FAD-dep_OxRdtase"/>
</dbReference>
<protein>
    <submittedName>
        <fullName evidence="3">Oxidoreductase</fullName>
    </submittedName>
</protein>
<sequence length="420" mass="46570">MAETYYEATAKPLKKLSSLKGKKRTDVCVIGAGFTGLGAALALAERGYSVIVLEQNEVGSGASGRNGGQIHRGLRRDQMELEKRFGRSEAYLLWEIAQDSVKRLDKVLKKYKIDVERHDGHIFPDHRARYVADSHAYVDHLKNRYAYDLAEKLDREEVRALIKSDDYHGGWIDRGGGHLHPLKYARGLARAAVKNGAEIFEHTKALRIDNGKKAKVVTENGEVTADWVLVAGDALMHDLVPMADVRILPIASTIGVTKPLGKKMKKYLTSDMAVADSRFVVNYYKPMDDGRLFFGGGESYSNVHVDDPGSLVRKAMAQIFPDLKDVEFDYAWSGIVGITPTRFPLIRRLAPNVLMAAGYSGQGVSLAPFAGYIMAEAISGTFERFDCLARLPVPSFPGGTALRHPLMILAMLWYALRDRI</sequence>
<dbReference type="PANTHER" id="PTHR13847:SF281">
    <property type="entry name" value="FAD DEPENDENT OXIDOREDUCTASE DOMAIN-CONTAINING PROTEIN"/>
    <property type="match status" value="1"/>
</dbReference>
<keyword evidence="4" id="KW-1185">Reference proteome</keyword>
<evidence type="ECO:0000259" key="2">
    <source>
        <dbReference type="Pfam" id="PF01266"/>
    </source>
</evidence>
<evidence type="ECO:0000256" key="1">
    <source>
        <dbReference type="ARBA" id="ARBA00023002"/>
    </source>
</evidence>
<dbReference type="SUPFAM" id="SSF51905">
    <property type="entry name" value="FAD/NAD(P)-binding domain"/>
    <property type="match status" value="1"/>
</dbReference>
<dbReference type="Gene3D" id="3.50.50.60">
    <property type="entry name" value="FAD/NAD(P)-binding domain"/>
    <property type="match status" value="1"/>
</dbReference>
<gene>
    <name evidence="3" type="ORF">IZ6_25820</name>
</gene>
<proteinExistence type="predicted"/>
<evidence type="ECO:0000313" key="3">
    <source>
        <dbReference type="EMBL" id="BCJ91847.1"/>
    </source>
</evidence>
<dbReference type="InterPro" id="IPR036188">
    <property type="entry name" value="FAD/NAD-bd_sf"/>
</dbReference>
<dbReference type="RefSeq" id="WP_222875467.1">
    <property type="nucleotide sequence ID" value="NZ_AP023361.1"/>
</dbReference>
<accession>A0A6S6QV93</accession>
<dbReference type="GO" id="GO:0016491">
    <property type="term" value="F:oxidoreductase activity"/>
    <property type="evidence" value="ECO:0007669"/>
    <property type="project" value="UniProtKB-KW"/>
</dbReference>
<feature type="domain" description="FAD dependent oxidoreductase" evidence="2">
    <location>
        <begin position="26"/>
        <end position="376"/>
    </location>
</feature>
<dbReference type="AlphaFoldDB" id="A0A6S6QV93"/>